<comment type="similarity">
    <text evidence="1">Belongs to the inositol monophosphatase superfamily.</text>
</comment>
<keyword evidence="4" id="KW-1185">Reference proteome</keyword>
<dbReference type="InterPro" id="IPR050725">
    <property type="entry name" value="CysQ/Inositol_MonoPase"/>
</dbReference>
<organism evidence="3 4">
    <name type="scientific">Cryptolaemus montrouzieri</name>
    <dbReference type="NCBI Taxonomy" id="559131"/>
    <lineage>
        <taxon>Eukaryota</taxon>
        <taxon>Metazoa</taxon>
        <taxon>Ecdysozoa</taxon>
        <taxon>Arthropoda</taxon>
        <taxon>Hexapoda</taxon>
        <taxon>Insecta</taxon>
        <taxon>Pterygota</taxon>
        <taxon>Neoptera</taxon>
        <taxon>Endopterygota</taxon>
        <taxon>Coleoptera</taxon>
        <taxon>Polyphaga</taxon>
        <taxon>Cucujiformia</taxon>
        <taxon>Coccinelloidea</taxon>
        <taxon>Coccinellidae</taxon>
        <taxon>Scymninae</taxon>
        <taxon>Scymnini</taxon>
        <taxon>Cryptolaemus</taxon>
    </lineage>
</organism>
<dbReference type="InterPro" id="IPR020550">
    <property type="entry name" value="Inositol_monophosphatase_CS"/>
</dbReference>
<accession>A0ABD2NNQ5</accession>
<evidence type="ECO:0000313" key="3">
    <source>
        <dbReference type="EMBL" id="KAL3280327.1"/>
    </source>
</evidence>
<name>A0ABD2NNQ5_9CUCU</name>
<gene>
    <name evidence="3" type="ORF">HHI36_017816</name>
</gene>
<feature type="binding site" evidence="2">
    <location>
        <position position="154"/>
    </location>
    <ligand>
        <name>Mg(2+)</name>
        <dbReference type="ChEBI" id="CHEBI:18420"/>
        <label>1</label>
        <note>catalytic</note>
    </ligand>
</feature>
<dbReference type="PROSITE" id="PS00630">
    <property type="entry name" value="IMP_2"/>
    <property type="match status" value="1"/>
</dbReference>
<feature type="binding site" evidence="2">
    <location>
        <position position="293"/>
    </location>
    <ligand>
        <name>Mg(2+)</name>
        <dbReference type="ChEBI" id="CHEBI:18420"/>
        <label>1</label>
        <note>catalytic</note>
    </ligand>
</feature>
<dbReference type="EMBL" id="JABFTP020000124">
    <property type="protein sequence ID" value="KAL3280327.1"/>
    <property type="molecule type" value="Genomic_DNA"/>
</dbReference>
<dbReference type="InterPro" id="IPR000760">
    <property type="entry name" value="Inositol_monophosphatase-like"/>
</dbReference>
<evidence type="ECO:0000256" key="2">
    <source>
        <dbReference type="PIRSR" id="PIRSR600760-2"/>
    </source>
</evidence>
<dbReference type="InterPro" id="IPR044897">
    <property type="entry name" value="INPP1_dom_1"/>
</dbReference>
<dbReference type="Gene3D" id="3.30.540.10">
    <property type="entry name" value="Fructose-1,6-Bisphosphatase, subunit A, domain 1"/>
    <property type="match status" value="1"/>
</dbReference>
<evidence type="ECO:0000256" key="1">
    <source>
        <dbReference type="ARBA" id="ARBA00009759"/>
    </source>
</evidence>
<evidence type="ECO:0008006" key="5">
    <source>
        <dbReference type="Google" id="ProtNLM"/>
    </source>
</evidence>
<dbReference type="Proteomes" id="UP001516400">
    <property type="component" value="Unassembled WGS sequence"/>
</dbReference>
<dbReference type="Pfam" id="PF00459">
    <property type="entry name" value="Inositol_P"/>
    <property type="match status" value="1"/>
</dbReference>
<feature type="binding site" evidence="2">
    <location>
        <position position="157"/>
    </location>
    <ligand>
        <name>Mg(2+)</name>
        <dbReference type="ChEBI" id="CHEBI:18420"/>
        <label>1</label>
        <note>catalytic</note>
    </ligand>
</feature>
<comment type="caution">
    <text evidence="3">The sequence shown here is derived from an EMBL/GenBank/DDBJ whole genome shotgun (WGS) entry which is preliminary data.</text>
</comment>
<dbReference type="Gene3D" id="4.10.460.10">
    <property type="entry name" value="Inositol Polyphosphate 1-phosphatase, domain 1"/>
    <property type="match status" value="1"/>
</dbReference>
<sequence>MEFLEALIKVSEKAANIARVIRQEEHLFELLVQQKDASEANPRFLDDFKTLADVLIQEMVRHDIGSKFPGIKERIRGEESNVFCNKLGETITVEIKNDVEHTSELLEIVLNGDKKAANILAEEVHKTISLDDINTISCSESFSVNVDNLGVWIDPIDSTAEYINAVDRKQDDISVSGLHCVTILIGAYDLETGEPVIGVINQPFLTVNESRWRGECFWGVCTNSTKISSLTIPRTRTNTACLSSTEDEEIKQKLKEKNYSLIEAAGAGYKILTVIKGHADCYVLTKNSTFKWDTCGPQAILRALGGDIVTYNELVKKNIVSLVYPGDTGSGTNNNCNEGGLFTFVDPEILNDFLEF</sequence>
<keyword evidence="2" id="KW-0479">Metal-binding</keyword>
<evidence type="ECO:0000313" key="4">
    <source>
        <dbReference type="Proteomes" id="UP001516400"/>
    </source>
</evidence>
<dbReference type="PANTHER" id="PTHR43028:SF3">
    <property type="entry name" value="INOSITOL POLYPHOSPHATE 1-PHOSPHATASE"/>
    <property type="match status" value="1"/>
</dbReference>
<reference evidence="3 4" key="1">
    <citation type="journal article" date="2021" name="BMC Biol.">
        <title>Horizontally acquired antibacterial genes associated with adaptive radiation of ladybird beetles.</title>
        <authorList>
            <person name="Li H.S."/>
            <person name="Tang X.F."/>
            <person name="Huang Y.H."/>
            <person name="Xu Z.Y."/>
            <person name="Chen M.L."/>
            <person name="Du X.Y."/>
            <person name="Qiu B.Y."/>
            <person name="Chen P.T."/>
            <person name="Zhang W."/>
            <person name="Slipinski A."/>
            <person name="Escalona H.E."/>
            <person name="Waterhouse R.M."/>
            <person name="Zwick A."/>
            <person name="Pang H."/>
        </authorList>
    </citation>
    <scope>NUCLEOTIDE SEQUENCE [LARGE SCALE GENOMIC DNA]</scope>
    <source>
        <strain evidence="3">SYSU2018</strain>
    </source>
</reference>
<proteinExistence type="inferred from homology"/>
<protein>
    <recommendedName>
        <fullName evidence="5">Inositol polyphosphate 1-phosphatase</fullName>
    </recommendedName>
</protein>
<dbReference type="PANTHER" id="PTHR43028">
    <property type="entry name" value="3'(2'),5'-BISPHOSPHATE NUCLEOTIDASE 1"/>
    <property type="match status" value="1"/>
</dbReference>
<keyword evidence="2" id="KW-0460">Magnesium</keyword>
<comment type="cofactor">
    <cofactor evidence="2">
        <name>Mg(2+)</name>
        <dbReference type="ChEBI" id="CHEBI:18420"/>
    </cofactor>
</comment>
<feature type="binding site" evidence="2">
    <location>
        <position position="156"/>
    </location>
    <ligand>
        <name>Mg(2+)</name>
        <dbReference type="ChEBI" id="CHEBI:18420"/>
        <label>1</label>
        <note>catalytic</note>
    </ligand>
</feature>
<dbReference type="AlphaFoldDB" id="A0ABD2NNQ5"/>
<dbReference type="Gene3D" id="3.40.190.80">
    <property type="match status" value="1"/>
</dbReference>
<feature type="binding site" evidence="2">
    <location>
        <position position="78"/>
    </location>
    <ligand>
        <name>Mg(2+)</name>
        <dbReference type="ChEBI" id="CHEBI:18420"/>
        <label>1</label>
        <note>catalytic</note>
    </ligand>
</feature>
<dbReference type="SUPFAM" id="SSF56655">
    <property type="entry name" value="Carbohydrate phosphatase"/>
    <property type="match status" value="1"/>
</dbReference>